<dbReference type="SMART" id="SM00248">
    <property type="entry name" value="ANK"/>
    <property type="match status" value="2"/>
</dbReference>
<name>T1G4S1_HELRO</name>
<evidence type="ECO:0000313" key="5">
    <source>
        <dbReference type="EnsemblMetazoa" id="HelroP82432"/>
    </source>
</evidence>
<dbReference type="PANTHER" id="PTHR24171:SF9">
    <property type="entry name" value="ANKYRIN REPEAT DOMAIN-CONTAINING PROTEIN 39"/>
    <property type="match status" value="1"/>
</dbReference>
<dbReference type="PROSITE" id="PS50297">
    <property type="entry name" value="ANK_REP_REGION"/>
    <property type="match status" value="2"/>
</dbReference>
<dbReference type="KEGG" id="hro:HELRODRAFT_82432"/>
<dbReference type="InterPro" id="IPR036770">
    <property type="entry name" value="Ankyrin_rpt-contain_sf"/>
</dbReference>
<dbReference type="InParanoid" id="T1G4S1"/>
<keyword evidence="6" id="KW-1185">Reference proteome</keyword>
<reference evidence="4 6" key="2">
    <citation type="journal article" date="2013" name="Nature">
        <title>Insights into bilaterian evolution from three spiralian genomes.</title>
        <authorList>
            <person name="Simakov O."/>
            <person name="Marletaz F."/>
            <person name="Cho S.J."/>
            <person name="Edsinger-Gonzales E."/>
            <person name="Havlak P."/>
            <person name="Hellsten U."/>
            <person name="Kuo D.H."/>
            <person name="Larsson T."/>
            <person name="Lv J."/>
            <person name="Arendt D."/>
            <person name="Savage R."/>
            <person name="Osoegawa K."/>
            <person name="de Jong P."/>
            <person name="Grimwood J."/>
            <person name="Chapman J.A."/>
            <person name="Shapiro H."/>
            <person name="Aerts A."/>
            <person name="Otillar R.P."/>
            <person name="Terry A.Y."/>
            <person name="Boore J.L."/>
            <person name="Grigoriev I.V."/>
            <person name="Lindberg D.R."/>
            <person name="Seaver E.C."/>
            <person name="Weisblat D.A."/>
            <person name="Putnam N.H."/>
            <person name="Rokhsar D.S."/>
        </authorList>
    </citation>
    <scope>NUCLEOTIDE SEQUENCE</scope>
</reference>
<evidence type="ECO:0000256" key="1">
    <source>
        <dbReference type="ARBA" id="ARBA00022737"/>
    </source>
</evidence>
<sequence>EWTKDDDRFISLVDKNQLDRVTQLLTKKKIDPTKIDPNKGYSALDGKTPLALAAEKGQASICKLLIENGSDVNDPDAENRTPLLLAASKGHPSVCDYLINKGARIDALDKKGRILFFLYFIKFFQINL</sequence>
<dbReference type="PANTHER" id="PTHR24171">
    <property type="entry name" value="ANKYRIN REPEAT DOMAIN-CONTAINING PROTEIN 39-RELATED"/>
    <property type="match status" value="1"/>
</dbReference>
<dbReference type="EnsemblMetazoa" id="HelroT82432">
    <property type="protein sequence ID" value="HelroP82432"/>
    <property type="gene ID" value="HelroG82432"/>
</dbReference>
<dbReference type="EMBL" id="AMQM01005231">
    <property type="status" value="NOT_ANNOTATED_CDS"/>
    <property type="molecule type" value="Genomic_DNA"/>
</dbReference>
<dbReference type="Pfam" id="PF12796">
    <property type="entry name" value="Ank_2"/>
    <property type="match status" value="1"/>
</dbReference>
<dbReference type="eggNOG" id="KOG0504">
    <property type="taxonomic scope" value="Eukaryota"/>
</dbReference>
<dbReference type="STRING" id="6412.T1G4S1"/>
<evidence type="ECO:0000256" key="2">
    <source>
        <dbReference type="ARBA" id="ARBA00023043"/>
    </source>
</evidence>
<dbReference type="AlphaFoldDB" id="T1G4S1"/>
<dbReference type="HOGENOM" id="CLU_1965026_0_0_1"/>
<keyword evidence="1" id="KW-0677">Repeat</keyword>
<dbReference type="InterPro" id="IPR002110">
    <property type="entry name" value="Ankyrin_rpt"/>
</dbReference>
<dbReference type="OrthoDB" id="10071127at2759"/>
<dbReference type="SUPFAM" id="SSF48403">
    <property type="entry name" value="Ankyrin repeat"/>
    <property type="match status" value="1"/>
</dbReference>
<evidence type="ECO:0000256" key="3">
    <source>
        <dbReference type="PROSITE-ProRule" id="PRU00023"/>
    </source>
</evidence>
<reference evidence="6" key="1">
    <citation type="submission" date="2012-12" db="EMBL/GenBank/DDBJ databases">
        <authorList>
            <person name="Hellsten U."/>
            <person name="Grimwood J."/>
            <person name="Chapman J.A."/>
            <person name="Shapiro H."/>
            <person name="Aerts A."/>
            <person name="Otillar R.P."/>
            <person name="Terry A.Y."/>
            <person name="Boore J.L."/>
            <person name="Simakov O."/>
            <person name="Marletaz F."/>
            <person name="Cho S.-J."/>
            <person name="Edsinger-Gonzales E."/>
            <person name="Havlak P."/>
            <person name="Kuo D.-H."/>
            <person name="Larsson T."/>
            <person name="Lv J."/>
            <person name="Arendt D."/>
            <person name="Savage R."/>
            <person name="Osoegawa K."/>
            <person name="de Jong P."/>
            <person name="Lindberg D.R."/>
            <person name="Seaver E.C."/>
            <person name="Weisblat D.A."/>
            <person name="Putnam N.H."/>
            <person name="Grigoriev I.V."/>
            <person name="Rokhsar D.S."/>
        </authorList>
    </citation>
    <scope>NUCLEOTIDE SEQUENCE</scope>
</reference>
<dbReference type="OMA" id="MSSHDWG"/>
<proteinExistence type="predicted"/>
<dbReference type="PROSITE" id="PS50088">
    <property type="entry name" value="ANK_REPEAT"/>
    <property type="match status" value="2"/>
</dbReference>
<accession>T1G4S1</accession>
<dbReference type="CTD" id="20216069"/>
<dbReference type="Gene3D" id="1.25.40.20">
    <property type="entry name" value="Ankyrin repeat-containing domain"/>
    <property type="match status" value="1"/>
</dbReference>
<feature type="repeat" description="ANK" evidence="3">
    <location>
        <begin position="78"/>
        <end position="110"/>
    </location>
</feature>
<feature type="repeat" description="ANK" evidence="3">
    <location>
        <begin position="45"/>
        <end position="77"/>
    </location>
</feature>
<dbReference type="EMBL" id="KB096864">
    <property type="protein sequence ID" value="ESO00856.1"/>
    <property type="molecule type" value="Genomic_DNA"/>
</dbReference>
<dbReference type="RefSeq" id="XP_009021027.1">
    <property type="nucleotide sequence ID" value="XM_009022779.1"/>
</dbReference>
<evidence type="ECO:0000313" key="4">
    <source>
        <dbReference type="EMBL" id="ESO00856.1"/>
    </source>
</evidence>
<protein>
    <submittedName>
        <fullName evidence="4 5">Uncharacterized protein</fullName>
    </submittedName>
</protein>
<organism evidence="5 6">
    <name type="scientific">Helobdella robusta</name>
    <name type="common">Californian leech</name>
    <dbReference type="NCBI Taxonomy" id="6412"/>
    <lineage>
        <taxon>Eukaryota</taxon>
        <taxon>Metazoa</taxon>
        <taxon>Spiralia</taxon>
        <taxon>Lophotrochozoa</taxon>
        <taxon>Annelida</taxon>
        <taxon>Clitellata</taxon>
        <taxon>Hirudinea</taxon>
        <taxon>Rhynchobdellida</taxon>
        <taxon>Glossiphoniidae</taxon>
        <taxon>Helobdella</taxon>
    </lineage>
</organism>
<gene>
    <name evidence="5" type="primary">20216069</name>
    <name evidence="4" type="ORF">HELRODRAFT_82432</name>
</gene>
<evidence type="ECO:0000313" key="6">
    <source>
        <dbReference type="Proteomes" id="UP000015101"/>
    </source>
</evidence>
<dbReference type="GeneID" id="20216069"/>
<keyword evidence="2 3" id="KW-0040">ANK repeat</keyword>
<reference evidence="5" key="3">
    <citation type="submission" date="2015-06" db="UniProtKB">
        <authorList>
            <consortium name="EnsemblMetazoa"/>
        </authorList>
    </citation>
    <scope>IDENTIFICATION</scope>
</reference>
<dbReference type="Proteomes" id="UP000015101">
    <property type="component" value="Unassembled WGS sequence"/>
</dbReference>